<organism evidence="2 3">
    <name type="scientific">Candidatus Moanibacter tarae</name>
    <dbReference type="NCBI Taxonomy" id="2200854"/>
    <lineage>
        <taxon>Bacteria</taxon>
        <taxon>Pseudomonadati</taxon>
        <taxon>Verrucomicrobiota</taxon>
        <taxon>Opitutia</taxon>
        <taxon>Puniceicoccales</taxon>
        <taxon>Puniceicoccales incertae sedis</taxon>
        <taxon>Candidatus Moanibacter</taxon>
    </lineage>
</organism>
<keyword evidence="1" id="KW-1133">Transmembrane helix</keyword>
<name>A0A2Z4AKA0_9BACT</name>
<sequence length="173" mass="19222">MKTTSLLLLLLLSIALVSGAIVAIPESPNNHGQAHEVFSTIHSGGSGLERHGSVLLFGWLLGLLVVGTIVTGFALGLQRKEKVGPLRTYLTIGGIIYGVLFSVLFLTYFSYIQGDETPQLFGFPLPTAIMLFALWPMPVYFIVLYVWGFDRYIVTSQDLERFKETLNRRRKGD</sequence>
<reference evidence="2 3" key="1">
    <citation type="submission" date="2018-06" db="EMBL/GenBank/DDBJ databases">
        <title>Draft Genome Sequence of a Novel Marine Bacterium Related to the Verrucomicrobia.</title>
        <authorList>
            <person name="Vosseberg J."/>
            <person name="Martijn J."/>
            <person name="Ettema T.J.G."/>
        </authorList>
    </citation>
    <scope>NUCLEOTIDE SEQUENCE [LARGE SCALE GENOMIC DNA]</scope>
    <source>
        <strain evidence="2">TARA_B100001123</strain>
    </source>
</reference>
<evidence type="ECO:0000256" key="1">
    <source>
        <dbReference type="SAM" id="Phobius"/>
    </source>
</evidence>
<dbReference type="Proteomes" id="UP000247465">
    <property type="component" value="Chromosome"/>
</dbReference>
<keyword evidence="1" id="KW-0812">Transmembrane</keyword>
<protein>
    <submittedName>
        <fullName evidence="2">Uncharacterized protein</fullName>
    </submittedName>
</protein>
<dbReference type="EMBL" id="CP029803">
    <property type="protein sequence ID" value="AWT59000.1"/>
    <property type="molecule type" value="Genomic_DNA"/>
</dbReference>
<dbReference type="AlphaFoldDB" id="A0A2Z4AKA0"/>
<keyword evidence="1" id="KW-0472">Membrane</keyword>
<evidence type="ECO:0000313" key="2">
    <source>
        <dbReference type="EMBL" id="AWT59000.1"/>
    </source>
</evidence>
<feature type="transmembrane region" description="Helical" evidence="1">
    <location>
        <begin position="123"/>
        <end position="147"/>
    </location>
</feature>
<evidence type="ECO:0000313" key="3">
    <source>
        <dbReference type="Proteomes" id="UP000247465"/>
    </source>
</evidence>
<proteinExistence type="predicted"/>
<feature type="transmembrane region" description="Helical" evidence="1">
    <location>
        <begin position="56"/>
        <end position="77"/>
    </location>
</feature>
<feature type="transmembrane region" description="Helical" evidence="1">
    <location>
        <begin position="89"/>
        <end position="111"/>
    </location>
</feature>
<accession>A0A2Z4AKA0</accession>
<gene>
    <name evidence="2" type="ORF">DF168_00172</name>
</gene>
<dbReference type="KEGG" id="mtar:DF168_00172"/>